<dbReference type="PANTHER" id="PTHR10026">
    <property type="entry name" value="CYCLIN"/>
    <property type="match status" value="1"/>
</dbReference>
<dbReference type="AlphaFoldDB" id="A0A9W8M1U4"/>
<gene>
    <name evidence="3" type="primary">CTK2</name>
    <name evidence="3" type="ORF">IWW36_000424</name>
</gene>
<keyword evidence="3" id="KW-0418">Kinase</keyword>
<dbReference type="InterPro" id="IPR006671">
    <property type="entry name" value="Cyclin_N"/>
</dbReference>
<dbReference type="EC" id="3.2.1.21" evidence="3"/>
<evidence type="ECO:0000313" key="4">
    <source>
        <dbReference type="Proteomes" id="UP001139887"/>
    </source>
</evidence>
<name>A0A9W8M1U4_9FUNG</name>
<dbReference type="GO" id="GO:0016538">
    <property type="term" value="F:cyclin-dependent protein serine/threonine kinase regulator activity"/>
    <property type="evidence" value="ECO:0007669"/>
    <property type="project" value="InterPro"/>
</dbReference>
<evidence type="ECO:0000259" key="2">
    <source>
        <dbReference type="Pfam" id="PF00134"/>
    </source>
</evidence>
<keyword evidence="3" id="KW-0808">Transferase</keyword>
<dbReference type="GO" id="GO:0008422">
    <property type="term" value="F:beta-glucosidase activity"/>
    <property type="evidence" value="ECO:0007669"/>
    <property type="project" value="UniProtKB-EC"/>
</dbReference>
<dbReference type="InterPro" id="IPR043198">
    <property type="entry name" value="Cyclin/Ssn8"/>
</dbReference>
<evidence type="ECO:0000256" key="1">
    <source>
        <dbReference type="SAM" id="MobiDB-lite"/>
    </source>
</evidence>
<dbReference type="CDD" id="cd20546">
    <property type="entry name" value="CYCLIN_SpCG1C_ScCTK2-like_rpt2"/>
    <property type="match status" value="1"/>
</dbReference>
<dbReference type="Gene3D" id="1.10.472.10">
    <property type="entry name" value="Cyclin-like"/>
    <property type="match status" value="2"/>
</dbReference>
<sequence length="350" mass="39353">MTSNSRRTYMTRDAIASRLFHTEAPSDLFNHPSMVSAMKSCILVKKVGRSLGFPCRTISTAQLLVHRVHIFQPSASFSKYSSSDLGAACLLVAAKMEETIKKLRDILTHSYLLFTKSEDSEFEPQSVPTSVTDKMRASVLSAEQFILDAIGFDFRTTHPHLLYTKLAKMSGVSNQIALSGWLILSDTFFTTLPIQYPAVVMAAGSLALAWNLELEPKGTSRFVIRALASHSSDSRHTSPHRSHNGRDSRSSRNPYNAGRNGSAGTSRKLPRKRPMQSLDMAINWWTDFGVATEDMQGFVRQIVDFYLLFFNSAMAPPEYMERHKMGLPSKEMSQRINQWRMNLVPLFSTK</sequence>
<dbReference type="EMBL" id="JANBUW010000004">
    <property type="protein sequence ID" value="KAJ2852281.1"/>
    <property type="molecule type" value="Genomic_DNA"/>
</dbReference>
<feature type="domain" description="Cyclin N-terminal" evidence="2">
    <location>
        <begin position="43"/>
        <end position="153"/>
    </location>
</feature>
<dbReference type="InterPro" id="IPR036915">
    <property type="entry name" value="Cyclin-like_sf"/>
</dbReference>
<evidence type="ECO:0000313" key="3">
    <source>
        <dbReference type="EMBL" id="KAJ2852281.1"/>
    </source>
</evidence>
<organism evidence="3 4">
    <name type="scientific">Coemansia brasiliensis</name>
    <dbReference type="NCBI Taxonomy" id="2650707"/>
    <lineage>
        <taxon>Eukaryota</taxon>
        <taxon>Fungi</taxon>
        <taxon>Fungi incertae sedis</taxon>
        <taxon>Zoopagomycota</taxon>
        <taxon>Kickxellomycotina</taxon>
        <taxon>Kickxellomycetes</taxon>
        <taxon>Kickxellales</taxon>
        <taxon>Kickxellaceae</taxon>
        <taxon>Coemansia</taxon>
    </lineage>
</organism>
<dbReference type="Proteomes" id="UP001139887">
    <property type="component" value="Unassembled WGS sequence"/>
</dbReference>
<reference evidence="3" key="1">
    <citation type="submission" date="2022-07" db="EMBL/GenBank/DDBJ databases">
        <title>Phylogenomic reconstructions and comparative analyses of Kickxellomycotina fungi.</title>
        <authorList>
            <person name="Reynolds N.K."/>
            <person name="Stajich J.E."/>
            <person name="Barry K."/>
            <person name="Grigoriev I.V."/>
            <person name="Crous P."/>
            <person name="Smith M.E."/>
        </authorList>
    </citation>
    <scope>NUCLEOTIDE SEQUENCE</scope>
    <source>
        <strain evidence="3">NRRL 1566</strain>
    </source>
</reference>
<dbReference type="GO" id="GO:0016301">
    <property type="term" value="F:kinase activity"/>
    <property type="evidence" value="ECO:0007669"/>
    <property type="project" value="UniProtKB-KW"/>
</dbReference>
<dbReference type="GO" id="GO:0006357">
    <property type="term" value="P:regulation of transcription by RNA polymerase II"/>
    <property type="evidence" value="ECO:0007669"/>
    <property type="project" value="InterPro"/>
</dbReference>
<accession>A0A9W8M1U4</accession>
<protein>
    <submittedName>
        <fullName evidence="3">RNA polymerase II C-terminal domain kinase beta subunit</fullName>
        <ecNumber evidence="3">3.2.1.21</ecNumber>
    </submittedName>
</protein>
<comment type="caution">
    <text evidence="3">The sequence shown here is derived from an EMBL/GenBank/DDBJ whole genome shotgun (WGS) entry which is preliminary data.</text>
</comment>
<keyword evidence="3" id="KW-0378">Hydrolase</keyword>
<feature type="region of interest" description="Disordered" evidence="1">
    <location>
        <begin position="231"/>
        <end position="273"/>
    </location>
</feature>
<dbReference type="OrthoDB" id="25002at2759"/>
<keyword evidence="3" id="KW-0326">Glycosidase</keyword>
<dbReference type="Pfam" id="PF00134">
    <property type="entry name" value="Cyclin_N"/>
    <property type="match status" value="1"/>
</dbReference>
<keyword evidence="4" id="KW-1185">Reference proteome</keyword>
<proteinExistence type="predicted"/>
<dbReference type="SUPFAM" id="SSF47954">
    <property type="entry name" value="Cyclin-like"/>
    <property type="match status" value="2"/>
</dbReference>